<dbReference type="SMART" id="SM00239">
    <property type="entry name" value="C2"/>
    <property type="match status" value="1"/>
</dbReference>
<dbReference type="GeneID" id="17304067"/>
<dbReference type="GO" id="GO:0005886">
    <property type="term" value="C:plasma membrane"/>
    <property type="evidence" value="ECO:0007669"/>
    <property type="project" value="TreeGrafter"/>
</dbReference>
<feature type="region of interest" description="Disordered" evidence="1">
    <location>
        <begin position="252"/>
        <end position="289"/>
    </location>
</feature>
<dbReference type="Pfam" id="PF23028">
    <property type="entry name" value="YbjQ_3"/>
    <property type="match status" value="1"/>
</dbReference>
<dbReference type="Proteomes" id="UP000011087">
    <property type="component" value="Unassembled WGS sequence"/>
</dbReference>
<dbReference type="GO" id="GO:0010828">
    <property type="term" value="P:positive regulation of D-glucose transmembrane transport"/>
    <property type="evidence" value="ECO:0007669"/>
    <property type="project" value="TreeGrafter"/>
</dbReference>
<keyword evidence="5" id="KW-1185">Reference proteome</keyword>
<dbReference type="KEGG" id="gtt:GUITHDRAFT_106751"/>
<proteinExistence type="predicted"/>
<dbReference type="InterPro" id="IPR056430">
    <property type="entry name" value="C2CD5_YbjQ-like_dom"/>
</dbReference>
<dbReference type="PaxDb" id="55529-EKX47301"/>
<dbReference type="GO" id="GO:0090314">
    <property type="term" value="P:positive regulation of protein targeting to membrane"/>
    <property type="evidence" value="ECO:0007669"/>
    <property type="project" value="TreeGrafter"/>
</dbReference>
<organism evidence="3">
    <name type="scientific">Guillardia theta (strain CCMP2712)</name>
    <name type="common">Cryptophyte</name>
    <dbReference type="NCBI Taxonomy" id="905079"/>
    <lineage>
        <taxon>Eukaryota</taxon>
        <taxon>Cryptophyceae</taxon>
        <taxon>Pyrenomonadales</taxon>
        <taxon>Geminigeraceae</taxon>
        <taxon>Guillardia</taxon>
    </lineage>
</organism>
<dbReference type="EMBL" id="JH992990">
    <property type="protein sequence ID" value="EKX47301.1"/>
    <property type="molecule type" value="Genomic_DNA"/>
</dbReference>
<sequence length="981" mass="107408">MDRATGLCDAYVKPQLKGVTFEPVQTQTARKTLSPVWNEQLKCDVTDDCLLQDEPLQLRIFDYDVLSADDVIGTVYVHCSSLYEGDKVSINANRSEDHQKRQIYGWFPIYDTLRGICGELQVKVYIQHIMDFNPVEDSSVGISVLSASVPPESFYVAGIHGLVDELLVEDDPEYNWQDNFRSSRSSNDARQLLMLVMDGRLRRQIGRKVTDCGGNALLGYQAHFDLEDNFIIARGIGTAVTLERRDTGQMNHSFSTGHAGTTNTLASLNNSLPSSTVAPPSSAAAVGNGSDPVSASPLVVDVENHPAIGTLQQLSLEDVPKFQENASPSVRFIPADNVLPSLKELEPLPQAQLRTLHRSKREHFRANLRLQDIELFSLQEFPSGTVCFIGGMVAARSVKVVGQAGNQEKVVVTRDAWWNELREEIKAHARSLDCCHVIGYTETTTITEEGVCVLSAAGTAAILDTGISGSRKPNFNVGTLSPREETPNIPDMSGHRASSCSLCHIPYSHRSPPFSMRLVLCNICGRKYVPDVMLCTVELPEELEVQGRGEMLEVHVCRSISGERRGVEINASRVSELMPFLEYDVHKQIMSKLKIRAHNAVFALRLQLCISEGLIACMATGTSVLLGALPIPQPLMISRADRDGSLGPGNAAHRRLTLISRLVELSDSNRAQAYKLRESLRSDTADISDSDSSDSSSSSSDDSQDNAAKPAYVLEIDDDQGENDIVGLLDESSGFCLGVCTTGRLPTPMQNPLAQLKNIQLLSYFRRVSLSVDSKALGPILSAIIQEMLFALSFRLRACLDPCLLCGLKTYLSFPDDNMLQLGMVAMAVAQDSSSRADVTSTSPGPRSDAPAAEADEASPSWHDSENTPKIELTPLSYIPGARVLVHIDRVMVCMIREVLKASEEGNMSVWTHKLLMEGQSMCTAQASAMGGNAVLQYNVQQMTINNMSHKMRVYSVLMITGDAVKVEYDGSNRGGRHLIK</sequence>
<accession>L1JFP1</accession>
<dbReference type="PANTHER" id="PTHR37412">
    <property type="entry name" value="C2 DOMAIN-CONTAINING PROTEIN 5"/>
    <property type="match status" value="1"/>
</dbReference>
<evidence type="ECO:0000313" key="4">
    <source>
        <dbReference type="EnsemblProtists" id="EKX47301"/>
    </source>
</evidence>
<feature type="compositionally biased region" description="Polar residues" evidence="1">
    <location>
        <begin position="252"/>
        <end position="272"/>
    </location>
</feature>
<evidence type="ECO:0000313" key="3">
    <source>
        <dbReference type="EMBL" id="EKX47301.1"/>
    </source>
</evidence>
<protein>
    <recommendedName>
        <fullName evidence="2">C2 domain-containing protein</fullName>
    </recommendedName>
</protein>
<dbReference type="SUPFAM" id="SSF49562">
    <property type="entry name" value="C2 domain (Calcium/lipid-binding domain, CaLB)"/>
    <property type="match status" value="1"/>
</dbReference>
<gene>
    <name evidence="3" type="ORF">GUITHDRAFT_106751</name>
</gene>
<dbReference type="AlphaFoldDB" id="L1JFP1"/>
<dbReference type="PROSITE" id="PS50004">
    <property type="entry name" value="C2"/>
    <property type="match status" value="1"/>
</dbReference>
<dbReference type="InterPro" id="IPR038983">
    <property type="entry name" value="C2CD5"/>
</dbReference>
<dbReference type="RefSeq" id="XP_005834281.1">
    <property type="nucleotide sequence ID" value="XM_005834224.1"/>
</dbReference>
<dbReference type="OMA" id="TMFYLES"/>
<reference evidence="3 5" key="1">
    <citation type="journal article" date="2012" name="Nature">
        <title>Algal genomes reveal evolutionary mosaicism and the fate of nucleomorphs.</title>
        <authorList>
            <consortium name="DOE Joint Genome Institute"/>
            <person name="Curtis B.A."/>
            <person name="Tanifuji G."/>
            <person name="Burki F."/>
            <person name="Gruber A."/>
            <person name="Irimia M."/>
            <person name="Maruyama S."/>
            <person name="Arias M.C."/>
            <person name="Ball S.G."/>
            <person name="Gile G.H."/>
            <person name="Hirakawa Y."/>
            <person name="Hopkins J.F."/>
            <person name="Kuo A."/>
            <person name="Rensing S.A."/>
            <person name="Schmutz J."/>
            <person name="Symeonidi A."/>
            <person name="Elias M."/>
            <person name="Eveleigh R.J."/>
            <person name="Herman E.K."/>
            <person name="Klute M.J."/>
            <person name="Nakayama T."/>
            <person name="Obornik M."/>
            <person name="Reyes-Prieto A."/>
            <person name="Armbrust E.V."/>
            <person name="Aves S.J."/>
            <person name="Beiko R.G."/>
            <person name="Coutinho P."/>
            <person name="Dacks J.B."/>
            <person name="Durnford D.G."/>
            <person name="Fast N.M."/>
            <person name="Green B.R."/>
            <person name="Grisdale C.J."/>
            <person name="Hempel F."/>
            <person name="Henrissat B."/>
            <person name="Hoppner M.P."/>
            <person name="Ishida K."/>
            <person name="Kim E."/>
            <person name="Koreny L."/>
            <person name="Kroth P.G."/>
            <person name="Liu Y."/>
            <person name="Malik S.B."/>
            <person name="Maier U.G."/>
            <person name="McRose D."/>
            <person name="Mock T."/>
            <person name="Neilson J.A."/>
            <person name="Onodera N.T."/>
            <person name="Poole A.M."/>
            <person name="Pritham E.J."/>
            <person name="Richards T.A."/>
            <person name="Rocap G."/>
            <person name="Roy S.W."/>
            <person name="Sarai C."/>
            <person name="Schaack S."/>
            <person name="Shirato S."/>
            <person name="Slamovits C.H."/>
            <person name="Spencer D.F."/>
            <person name="Suzuki S."/>
            <person name="Worden A.Z."/>
            <person name="Zauner S."/>
            <person name="Barry K."/>
            <person name="Bell C."/>
            <person name="Bharti A.K."/>
            <person name="Crow J.A."/>
            <person name="Grimwood J."/>
            <person name="Kramer R."/>
            <person name="Lindquist E."/>
            <person name="Lucas S."/>
            <person name="Salamov A."/>
            <person name="McFadden G.I."/>
            <person name="Lane C.E."/>
            <person name="Keeling P.J."/>
            <person name="Gray M.W."/>
            <person name="Grigoriev I.V."/>
            <person name="Archibald J.M."/>
        </authorList>
    </citation>
    <scope>NUCLEOTIDE SEQUENCE</scope>
    <source>
        <strain evidence="3 5">CCMP2712</strain>
    </source>
</reference>
<evidence type="ECO:0000313" key="5">
    <source>
        <dbReference type="Proteomes" id="UP000011087"/>
    </source>
</evidence>
<dbReference type="HOGENOM" id="CLU_003204_0_0_1"/>
<dbReference type="Gene3D" id="2.60.40.150">
    <property type="entry name" value="C2 domain"/>
    <property type="match status" value="1"/>
</dbReference>
<evidence type="ECO:0000256" key="1">
    <source>
        <dbReference type="SAM" id="MobiDB-lite"/>
    </source>
</evidence>
<dbReference type="GO" id="GO:0005544">
    <property type="term" value="F:calcium-dependent phospholipid binding"/>
    <property type="evidence" value="ECO:0007669"/>
    <property type="project" value="InterPro"/>
</dbReference>
<dbReference type="InterPro" id="IPR057815">
    <property type="entry name" value="C2CD5_C"/>
</dbReference>
<dbReference type="OrthoDB" id="419768at2759"/>
<dbReference type="GO" id="GO:0031340">
    <property type="term" value="P:positive regulation of vesicle fusion"/>
    <property type="evidence" value="ECO:0007669"/>
    <property type="project" value="TreeGrafter"/>
</dbReference>
<dbReference type="Pfam" id="PF00168">
    <property type="entry name" value="C2"/>
    <property type="match status" value="1"/>
</dbReference>
<dbReference type="Pfam" id="PF23128">
    <property type="entry name" value="YbjQ_4"/>
    <property type="match status" value="1"/>
</dbReference>
<dbReference type="EnsemblProtists" id="EKX47301">
    <property type="protein sequence ID" value="EKX47301"/>
    <property type="gene ID" value="GUITHDRAFT_106751"/>
</dbReference>
<dbReference type="GO" id="GO:0005509">
    <property type="term" value="F:calcium ion binding"/>
    <property type="evidence" value="ECO:0007669"/>
    <property type="project" value="TreeGrafter"/>
</dbReference>
<feature type="region of interest" description="Disordered" evidence="1">
    <location>
        <begin position="835"/>
        <end position="868"/>
    </location>
</feature>
<dbReference type="GO" id="GO:0065002">
    <property type="term" value="P:intracellular protein transmembrane transport"/>
    <property type="evidence" value="ECO:0007669"/>
    <property type="project" value="TreeGrafter"/>
</dbReference>
<feature type="compositionally biased region" description="Low complexity" evidence="1">
    <location>
        <begin position="273"/>
        <end position="286"/>
    </location>
</feature>
<feature type="compositionally biased region" description="Low complexity" evidence="1">
    <location>
        <begin position="848"/>
        <end position="861"/>
    </location>
</feature>
<dbReference type="eggNOG" id="KOG1031">
    <property type="taxonomic scope" value="Eukaryota"/>
</dbReference>
<name>L1JFP1_GUITC</name>
<dbReference type="Pfam" id="PF23025">
    <property type="entry name" value="YbjQ_2"/>
    <property type="match status" value="3"/>
</dbReference>
<evidence type="ECO:0000259" key="2">
    <source>
        <dbReference type="PROSITE" id="PS50004"/>
    </source>
</evidence>
<dbReference type="InterPro" id="IPR000008">
    <property type="entry name" value="C2_dom"/>
</dbReference>
<dbReference type="InterPro" id="IPR056431">
    <property type="entry name" value="C2CD5_YbjQ-rel_dom"/>
</dbReference>
<dbReference type="InterPro" id="IPR035892">
    <property type="entry name" value="C2_domain_sf"/>
</dbReference>
<dbReference type="GO" id="GO:0072659">
    <property type="term" value="P:protein localization to plasma membrane"/>
    <property type="evidence" value="ECO:0007669"/>
    <property type="project" value="TreeGrafter"/>
</dbReference>
<feature type="domain" description="C2" evidence="2">
    <location>
        <begin position="1"/>
        <end position="92"/>
    </location>
</feature>
<reference evidence="5" key="2">
    <citation type="submission" date="2012-11" db="EMBL/GenBank/DDBJ databases">
        <authorList>
            <person name="Kuo A."/>
            <person name="Curtis B.A."/>
            <person name="Tanifuji G."/>
            <person name="Burki F."/>
            <person name="Gruber A."/>
            <person name="Irimia M."/>
            <person name="Maruyama S."/>
            <person name="Arias M.C."/>
            <person name="Ball S.G."/>
            <person name="Gile G.H."/>
            <person name="Hirakawa Y."/>
            <person name="Hopkins J.F."/>
            <person name="Rensing S.A."/>
            <person name="Schmutz J."/>
            <person name="Symeonidi A."/>
            <person name="Elias M."/>
            <person name="Eveleigh R.J."/>
            <person name="Herman E.K."/>
            <person name="Klute M.J."/>
            <person name="Nakayama T."/>
            <person name="Obornik M."/>
            <person name="Reyes-Prieto A."/>
            <person name="Armbrust E.V."/>
            <person name="Aves S.J."/>
            <person name="Beiko R.G."/>
            <person name="Coutinho P."/>
            <person name="Dacks J.B."/>
            <person name="Durnford D.G."/>
            <person name="Fast N.M."/>
            <person name="Green B.R."/>
            <person name="Grisdale C."/>
            <person name="Hempe F."/>
            <person name="Henrissat B."/>
            <person name="Hoppner M.P."/>
            <person name="Ishida K.-I."/>
            <person name="Kim E."/>
            <person name="Koreny L."/>
            <person name="Kroth P.G."/>
            <person name="Liu Y."/>
            <person name="Malik S.-B."/>
            <person name="Maier U.G."/>
            <person name="McRose D."/>
            <person name="Mock T."/>
            <person name="Neilson J.A."/>
            <person name="Onodera N.T."/>
            <person name="Poole A.M."/>
            <person name="Pritham E.J."/>
            <person name="Richards T.A."/>
            <person name="Rocap G."/>
            <person name="Roy S.W."/>
            <person name="Sarai C."/>
            <person name="Schaack S."/>
            <person name="Shirato S."/>
            <person name="Slamovits C.H."/>
            <person name="Spencer D.F."/>
            <person name="Suzuki S."/>
            <person name="Worden A.Z."/>
            <person name="Zauner S."/>
            <person name="Barry K."/>
            <person name="Bell C."/>
            <person name="Bharti A.K."/>
            <person name="Crow J.A."/>
            <person name="Grimwood J."/>
            <person name="Kramer R."/>
            <person name="Lindquist E."/>
            <person name="Lucas S."/>
            <person name="Salamov A."/>
            <person name="McFadden G.I."/>
            <person name="Lane C.E."/>
            <person name="Keeling P.J."/>
            <person name="Gray M.W."/>
            <person name="Grigoriev I.V."/>
            <person name="Archibald J.M."/>
        </authorList>
    </citation>
    <scope>NUCLEOTIDE SEQUENCE</scope>
    <source>
        <strain evidence="5">CCMP2712</strain>
    </source>
</reference>
<feature type="compositionally biased region" description="Polar residues" evidence="1">
    <location>
        <begin position="835"/>
        <end position="845"/>
    </location>
</feature>
<reference evidence="4" key="3">
    <citation type="submission" date="2016-03" db="UniProtKB">
        <authorList>
            <consortium name="EnsemblProtists"/>
        </authorList>
    </citation>
    <scope>IDENTIFICATION</scope>
</reference>
<feature type="region of interest" description="Disordered" evidence="1">
    <location>
        <begin position="685"/>
        <end position="707"/>
    </location>
</feature>
<dbReference type="PANTHER" id="PTHR37412:SF2">
    <property type="entry name" value="C2 DOMAIN-CONTAINING PROTEIN 5"/>
    <property type="match status" value="1"/>
</dbReference>